<organism evidence="2 3">
    <name type="scientific">Loxostege sticticalis</name>
    <name type="common">Beet webworm moth</name>
    <dbReference type="NCBI Taxonomy" id="481309"/>
    <lineage>
        <taxon>Eukaryota</taxon>
        <taxon>Metazoa</taxon>
        <taxon>Ecdysozoa</taxon>
        <taxon>Arthropoda</taxon>
        <taxon>Hexapoda</taxon>
        <taxon>Insecta</taxon>
        <taxon>Pterygota</taxon>
        <taxon>Neoptera</taxon>
        <taxon>Endopterygota</taxon>
        <taxon>Lepidoptera</taxon>
        <taxon>Glossata</taxon>
        <taxon>Ditrysia</taxon>
        <taxon>Pyraloidea</taxon>
        <taxon>Crambidae</taxon>
        <taxon>Pyraustinae</taxon>
        <taxon>Loxostege</taxon>
    </lineage>
</organism>
<gene>
    <name evidence="2" type="ORF">ABMA27_006866</name>
</gene>
<dbReference type="Proteomes" id="UP001549920">
    <property type="component" value="Unassembled WGS sequence"/>
</dbReference>
<accession>A0ABR3IKQ2</accession>
<reference evidence="2 3" key="1">
    <citation type="submission" date="2024-06" db="EMBL/GenBank/DDBJ databases">
        <title>A chromosome-level genome assembly of beet webworm, Loxostege sticticalis.</title>
        <authorList>
            <person name="Zhang Y."/>
        </authorList>
    </citation>
    <scope>NUCLEOTIDE SEQUENCE [LARGE SCALE GENOMIC DNA]</scope>
    <source>
        <strain evidence="2">AQ026</strain>
        <tissue evidence="2">Whole body</tissue>
    </source>
</reference>
<evidence type="ECO:0000313" key="3">
    <source>
        <dbReference type="Proteomes" id="UP001549920"/>
    </source>
</evidence>
<comment type="caution">
    <text evidence="2">The sequence shown here is derived from an EMBL/GenBank/DDBJ whole genome shotgun (WGS) entry which is preliminary data.</text>
</comment>
<keyword evidence="3" id="KW-1185">Reference proteome</keyword>
<feature type="compositionally biased region" description="Basic and acidic residues" evidence="1">
    <location>
        <begin position="212"/>
        <end position="221"/>
    </location>
</feature>
<protein>
    <submittedName>
        <fullName evidence="2">Uncharacterized protein</fullName>
    </submittedName>
</protein>
<name>A0ABR3IKQ2_LOXSC</name>
<sequence>MTSLVVNYLKYDDGYNKFTRYNEEALKQLLSQGVLDKLQKKDNYKYDNERLKPSRNEEALNKLLSENVLDKKIQPRHKLVPNTLLGSYELENDRIEDRNNLGGYSKVYVILNPEAIAKSTNKQKLNDLLTKVLSLTAPSGLERKNRNRPKKYKGFSIVPEVLSRRARRESREMYGKDSIEEDYRPKRQRGERGGGGGGGGAGGRTAIPYIRHRGDIYERDN</sequence>
<feature type="compositionally biased region" description="Gly residues" evidence="1">
    <location>
        <begin position="193"/>
        <end position="203"/>
    </location>
</feature>
<feature type="compositionally biased region" description="Basic and acidic residues" evidence="1">
    <location>
        <begin position="169"/>
        <end position="192"/>
    </location>
</feature>
<dbReference type="EMBL" id="JBEUOH010000002">
    <property type="protein sequence ID" value="KAL0901665.1"/>
    <property type="molecule type" value="Genomic_DNA"/>
</dbReference>
<feature type="region of interest" description="Disordered" evidence="1">
    <location>
        <begin position="166"/>
        <end position="221"/>
    </location>
</feature>
<evidence type="ECO:0000256" key="1">
    <source>
        <dbReference type="SAM" id="MobiDB-lite"/>
    </source>
</evidence>
<proteinExistence type="predicted"/>
<evidence type="ECO:0000313" key="2">
    <source>
        <dbReference type="EMBL" id="KAL0901665.1"/>
    </source>
</evidence>